<comment type="caution">
    <text evidence="1">The sequence shown here is derived from an EMBL/GenBank/DDBJ whole genome shotgun (WGS) entry which is preliminary data.</text>
</comment>
<keyword evidence="2" id="KW-1185">Reference proteome</keyword>
<evidence type="ECO:0000313" key="2">
    <source>
        <dbReference type="Proteomes" id="UP000193467"/>
    </source>
</evidence>
<sequence>MAAIVRLHQLKRARISTPTSPLSPEAFALAAPALVSPKLHLDVALKLHLDVALKLRPSVPTPSFPPLNPCNACLAIINSNERKLKRLLDQIIPRTKELDLIVVDEGQISRLSAAKIGPLLSPFIKNATFFTLQLNMRGVTVQNRPRFSFPL</sequence>
<reference evidence="1 2" key="1">
    <citation type="submission" date="2016-07" db="EMBL/GenBank/DDBJ databases">
        <title>Pervasive Adenine N6-methylation of Active Genes in Fungi.</title>
        <authorList>
            <consortium name="DOE Joint Genome Institute"/>
            <person name="Mondo S.J."/>
            <person name="Dannebaum R.O."/>
            <person name="Kuo R.C."/>
            <person name="Labutti K."/>
            <person name="Haridas S."/>
            <person name="Kuo A."/>
            <person name="Salamov A."/>
            <person name="Ahrendt S.R."/>
            <person name="Lipzen A."/>
            <person name="Sullivan W."/>
            <person name="Andreopoulos W.B."/>
            <person name="Clum A."/>
            <person name="Lindquist E."/>
            <person name="Daum C."/>
            <person name="Ramamoorthy G.K."/>
            <person name="Gryganskyi A."/>
            <person name="Culley D."/>
            <person name="Magnuson J.K."/>
            <person name="James T.Y."/>
            <person name="O'Malley M.A."/>
            <person name="Stajich J.E."/>
            <person name="Spatafora J.W."/>
            <person name="Visel A."/>
            <person name="Grigoriev I.V."/>
        </authorList>
    </citation>
    <scope>NUCLEOTIDE SEQUENCE [LARGE SCALE GENOMIC DNA]</scope>
    <source>
        <strain evidence="1 2">62-1032</strain>
    </source>
</reference>
<dbReference type="AlphaFoldDB" id="A0A1Y2DM42"/>
<evidence type="ECO:0000313" key="1">
    <source>
        <dbReference type="EMBL" id="ORY60378.1"/>
    </source>
</evidence>
<organism evidence="1 2">
    <name type="scientific">Leucosporidium creatinivorum</name>
    <dbReference type="NCBI Taxonomy" id="106004"/>
    <lineage>
        <taxon>Eukaryota</taxon>
        <taxon>Fungi</taxon>
        <taxon>Dikarya</taxon>
        <taxon>Basidiomycota</taxon>
        <taxon>Pucciniomycotina</taxon>
        <taxon>Microbotryomycetes</taxon>
        <taxon>Leucosporidiales</taxon>
        <taxon>Leucosporidium</taxon>
    </lineage>
</organism>
<proteinExistence type="predicted"/>
<protein>
    <submittedName>
        <fullName evidence="1">Uncharacterized protein</fullName>
    </submittedName>
</protein>
<gene>
    <name evidence="1" type="ORF">BCR35DRAFT_355239</name>
</gene>
<dbReference type="EMBL" id="MCGR01000074">
    <property type="protein sequence ID" value="ORY60378.1"/>
    <property type="molecule type" value="Genomic_DNA"/>
</dbReference>
<accession>A0A1Y2DM42</accession>
<dbReference type="InParanoid" id="A0A1Y2DM42"/>
<name>A0A1Y2DM42_9BASI</name>
<dbReference type="Proteomes" id="UP000193467">
    <property type="component" value="Unassembled WGS sequence"/>
</dbReference>